<feature type="transmembrane region" description="Helical" evidence="8">
    <location>
        <begin position="98"/>
        <end position="119"/>
    </location>
</feature>
<dbReference type="EMBL" id="QVMU01000021">
    <property type="protein sequence ID" value="RJX68389.1"/>
    <property type="molecule type" value="Genomic_DNA"/>
</dbReference>
<comment type="similarity">
    <text evidence="2">Belongs to the EamA transporter family.</text>
</comment>
<keyword evidence="3" id="KW-0813">Transport</keyword>
<evidence type="ECO:0000256" key="5">
    <source>
        <dbReference type="ARBA" id="ARBA00022692"/>
    </source>
</evidence>
<dbReference type="InterPro" id="IPR000620">
    <property type="entry name" value="EamA_dom"/>
</dbReference>
<evidence type="ECO:0000259" key="9">
    <source>
        <dbReference type="Pfam" id="PF00892"/>
    </source>
</evidence>
<dbReference type="InterPro" id="IPR037185">
    <property type="entry name" value="EmrE-like"/>
</dbReference>
<dbReference type="InterPro" id="IPR004626">
    <property type="entry name" value="RarD"/>
</dbReference>
<dbReference type="SUPFAM" id="SSF103481">
    <property type="entry name" value="Multidrug resistance efflux transporter EmrE"/>
    <property type="match status" value="2"/>
</dbReference>
<feature type="transmembrane region" description="Helical" evidence="8">
    <location>
        <begin position="215"/>
        <end position="233"/>
    </location>
</feature>
<dbReference type="Proteomes" id="UP000273252">
    <property type="component" value="Unassembled WGS sequence"/>
</dbReference>
<feature type="transmembrane region" description="Helical" evidence="8">
    <location>
        <begin position="149"/>
        <end position="166"/>
    </location>
</feature>
<feature type="transmembrane region" description="Helical" evidence="8">
    <location>
        <begin position="7"/>
        <end position="25"/>
    </location>
</feature>
<evidence type="ECO:0000256" key="4">
    <source>
        <dbReference type="ARBA" id="ARBA00022475"/>
    </source>
</evidence>
<comment type="caution">
    <text evidence="10">The sequence shown here is derived from an EMBL/GenBank/DDBJ whole genome shotgun (WGS) entry which is preliminary data.</text>
</comment>
<evidence type="ECO:0000313" key="11">
    <source>
        <dbReference type="Proteomes" id="UP000273252"/>
    </source>
</evidence>
<gene>
    <name evidence="10" type="primary">rarD</name>
    <name evidence="10" type="ORF">DZ860_17860</name>
</gene>
<dbReference type="Pfam" id="PF00892">
    <property type="entry name" value="EamA"/>
    <property type="match status" value="1"/>
</dbReference>
<keyword evidence="11" id="KW-1185">Reference proteome</keyword>
<evidence type="ECO:0000256" key="6">
    <source>
        <dbReference type="ARBA" id="ARBA00022989"/>
    </source>
</evidence>
<reference evidence="10 11" key="1">
    <citation type="submission" date="2018-08" db="EMBL/GenBank/DDBJ databases">
        <title>Vibrio isolated from the Eastern China Marginal Seas.</title>
        <authorList>
            <person name="Li Y."/>
        </authorList>
    </citation>
    <scope>NUCLEOTIDE SEQUENCE [LARGE SCALE GENOMIC DNA]</scope>
    <source>
        <strain evidence="10 11">BEI233</strain>
    </source>
</reference>
<dbReference type="GO" id="GO:0005886">
    <property type="term" value="C:plasma membrane"/>
    <property type="evidence" value="ECO:0007669"/>
    <property type="project" value="UniProtKB-SubCell"/>
</dbReference>
<dbReference type="RefSeq" id="WP_120034017.1">
    <property type="nucleotide sequence ID" value="NZ_QVMU01000021.1"/>
</dbReference>
<dbReference type="AlphaFoldDB" id="A0A3A6Q984"/>
<keyword evidence="7 8" id="KW-0472">Membrane</keyword>
<keyword evidence="5 8" id="KW-0812">Transmembrane</keyword>
<evidence type="ECO:0000256" key="8">
    <source>
        <dbReference type="SAM" id="Phobius"/>
    </source>
</evidence>
<proteinExistence type="inferred from homology"/>
<dbReference type="NCBIfam" id="TIGR00688">
    <property type="entry name" value="rarD"/>
    <property type="match status" value="1"/>
</dbReference>
<feature type="transmembrane region" description="Helical" evidence="8">
    <location>
        <begin position="37"/>
        <end position="56"/>
    </location>
</feature>
<dbReference type="OrthoDB" id="369870at2"/>
<feature type="transmembrane region" description="Helical" evidence="8">
    <location>
        <begin position="267"/>
        <end position="288"/>
    </location>
</feature>
<evidence type="ECO:0000256" key="3">
    <source>
        <dbReference type="ARBA" id="ARBA00022448"/>
    </source>
</evidence>
<name>A0A3A6Q984_9VIBR</name>
<keyword evidence="6 8" id="KW-1133">Transmembrane helix</keyword>
<evidence type="ECO:0000313" key="10">
    <source>
        <dbReference type="EMBL" id="RJX68389.1"/>
    </source>
</evidence>
<accession>A0A3A6Q984</accession>
<feature type="domain" description="EamA" evidence="9">
    <location>
        <begin position="7"/>
        <end position="139"/>
    </location>
</feature>
<sequence length="296" mass="33140">MSESRFGNRMAAFSFLLWGILPLYYQFLPNAAMDELLSMRIVASVPFAALIIFAIHRRPPNIAAILADTRSLWLAMLAGVLMCVSWTAFTWAMTSGRVIDASLGFFISPLTMAALGVLVLGEKLSLGKRIAFTLASLGLSYQVYQYGEVPYVALSMAIFFTLYGWCKKKIKYDWATCLYVEALTLAPIALGYLFFKDITMGKLALSVDWKTFALYVGAAPITLLPLVFYSIAIRHTTMSMVALMQYIEPSLQFLLAVFFFAEAFDNVKLVSFSLIWGGLLFTILEGWFTKRTFKHG</sequence>
<feature type="transmembrane region" description="Helical" evidence="8">
    <location>
        <begin position="240"/>
        <end position="261"/>
    </location>
</feature>
<comment type="subcellular location">
    <subcellularLocation>
        <location evidence="1">Cell membrane</location>
        <topology evidence="1">Multi-pass membrane protein</topology>
    </subcellularLocation>
</comment>
<evidence type="ECO:0000256" key="2">
    <source>
        <dbReference type="ARBA" id="ARBA00007362"/>
    </source>
</evidence>
<organism evidence="10 11">
    <name type="scientific">Vibrio sinensis</name>
    <dbReference type="NCBI Taxonomy" id="2302434"/>
    <lineage>
        <taxon>Bacteria</taxon>
        <taxon>Pseudomonadati</taxon>
        <taxon>Pseudomonadota</taxon>
        <taxon>Gammaproteobacteria</taxon>
        <taxon>Vibrionales</taxon>
        <taxon>Vibrionaceae</taxon>
        <taxon>Vibrio</taxon>
    </lineage>
</organism>
<protein>
    <submittedName>
        <fullName evidence="10">EamA family transporter RarD</fullName>
    </submittedName>
</protein>
<feature type="transmembrane region" description="Helical" evidence="8">
    <location>
        <begin position="178"/>
        <end position="195"/>
    </location>
</feature>
<keyword evidence="4" id="KW-1003">Cell membrane</keyword>
<feature type="transmembrane region" description="Helical" evidence="8">
    <location>
        <begin position="72"/>
        <end position="92"/>
    </location>
</feature>
<evidence type="ECO:0000256" key="7">
    <source>
        <dbReference type="ARBA" id="ARBA00023136"/>
    </source>
</evidence>
<evidence type="ECO:0000256" key="1">
    <source>
        <dbReference type="ARBA" id="ARBA00004651"/>
    </source>
</evidence>